<accession>A0A411HGB7</accession>
<dbReference type="EMBL" id="CP035704">
    <property type="protein sequence ID" value="QBB69480.1"/>
    <property type="molecule type" value="Genomic_DNA"/>
</dbReference>
<dbReference type="Proteomes" id="UP000291562">
    <property type="component" value="Chromosome"/>
</dbReference>
<evidence type="ECO:0000256" key="2">
    <source>
        <dbReference type="ARBA" id="ARBA00022676"/>
    </source>
</evidence>
<evidence type="ECO:0000256" key="1">
    <source>
        <dbReference type="ARBA" id="ARBA00006739"/>
    </source>
</evidence>
<dbReference type="PANTHER" id="PTHR43179:SF12">
    <property type="entry name" value="GALACTOFURANOSYLTRANSFERASE GLFT2"/>
    <property type="match status" value="1"/>
</dbReference>
<keyword evidence="3 5" id="KW-0808">Transferase</keyword>
<evidence type="ECO:0000256" key="3">
    <source>
        <dbReference type="ARBA" id="ARBA00022679"/>
    </source>
</evidence>
<dbReference type="AlphaFoldDB" id="A0A411HGB7"/>
<evidence type="ECO:0000259" key="4">
    <source>
        <dbReference type="Pfam" id="PF00535"/>
    </source>
</evidence>
<evidence type="ECO:0000313" key="6">
    <source>
        <dbReference type="Proteomes" id="UP000291562"/>
    </source>
</evidence>
<feature type="domain" description="Glycosyltransferase 2-like" evidence="4">
    <location>
        <begin position="182"/>
        <end position="318"/>
    </location>
</feature>
<dbReference type="InterPro" id="IPR029044">
    <property type="entry name" value="Nucleotide-diphossugar_trans"/>
</dbReference>
<dbReference type="InterPro" id="IPR001173">
    <property type="entry name" value="Glyco_trans_2-like"/>
</dbReference>
<dbReference type="PANTHER" id="PTHR43179">
    <property type="entry name" value="RHAMNOSYLTRANSFERASE WBBL"/>
    <property type="match status" value="1"/>
</dbReference>
<sequence length="607" mass="67087">MARVSCKARLKTCWPRITRCCTRRPSQNENAICRDRIVLSLVKRLPHVSPLMLQSILWNGQRLAIELDAHTEDRRVVLALDGLFFSERIVPAQQRQVHFDFPFAPQAGGEFGISLRLEPQGIELLPRPWYVRFGEAASHAMPASVAHETSVVAVAQQDLAPLLDATIFSPLQQPDALHVPVTIIVPIYNASELVQRCIEALIEHTQGPAQLLLIDDASTDAAIAPLLARYQNSPGITVLSNTHNVGYTHNIALGLSHAPQGDVVVLNADTEVGPNWLLGLRRAAYARADIGTATAVSDNAGAFSVPELERHNPLPTAWSLMQTQRALWQQAGLLTPALPTGNGFCMYVKRAMLDQVGGPDVDAFPQGYGEENDWCQRAEHTGFSHVIAGNVLVRHARSASFGEARRESLGQTGMAVLRERYPHYEAAVGATLFSFERRVLDWRVRHIYRSALNATTPLRPRVLRIVALPSEVGGDDADALIAFARDFDIWKLECRQQTILLMQYSVGGWREIQRASIAPCLEFAPATWLRYDEIFAGWVQHYAIDLVHLIDSRGHSGHLLALSQSLGVPLLDTRDAPALSCEAMSITHQYNTTLNSRRCFASAMSQG</sequence>
<organism evidence="5 6">
    <name type="scientific">Pseudolysobacter antarcticus</name>
    <dbReference type="NCBI Taxonomy" id="2511995"/>
    <lineage>
        <taxon>Bacteria</taxon>
        <taxon>Pseudomonadati</taxon>
        <taxon>Pseudomonadota</taxon>
        <taxon>Gammaproteobacteria</taxon>
        <taxon>Lysobacterales</taxon>
        <taxon>Rhodanobacteraceae</taxon>
        <taxon>Pseudolysobacter</taxon>
    </lineage>
</organism>
<reference evidence="5 6" key="1">
    <citation type="submission" date="2019-01" db="EMBL/GenBank/DDBJ databases">
        <title>Pseudolysobacter antarctica gen. nov., sp. nov., isolated from Fildes Peninsula, Antarctica.</title>
        <authorList>
            <person name="Wei Z."/>
            <person name="Peng F."/>
        </authorList>
    </citation>
    <scope>NUCLEOTIDE SEQUENCE [LARGE SCALE GENOMIC DNA]</scope>
    <source>
        <strain evidence="5 6">AQ6-296</strain>
    </source>
</reference>
<dbReference type="Gene3D" id="3.90.550.10">
    <property type="entry name" value="Spore Coat Polysaccharide Biosynthesis Protein SpsA, Chain A"/>
    <property type="match status" value="1"/>
</dbReference>
<dbReference type="Pfam" id="PF00535">
    <property type="entry name" value="Glycos_transf_2"/>
    <property type="match status" value="1"/>
</dbReference>
<dbReference type="KEGG" id="xbc:ELE36_03300"/>
<comment type="similarity">
    <text evidence="1">Belongs to the glycosyltransferase 2 family.</text>
</comment>
<gene>
    <name evidence="5" type="ORF">ELE36_03300</name>
</gene>
<evidence type="ECO:0000313" key="5">
    <source>
        <dbReference type="EMBL" id="QBB69480.1"/>
    </source>
</evidence>
<dbReference type="OrthoDB" id="5123492at2"/>
<dbReference type="SUPFAM" id="SSF53448">
    <property type="entry name" value="Nucleotide-diphospho-sugar transferases"/>
    <property type="match status" value="1"/>
</dbReference>
<name>A0A411HGB7_9GAMM</name>
<keyword evidence="6" id="KW-1185">Reference proteome</keyword>
<proteinExistence type="inferred from homology"/>
<dbReference type="GO" id="GO:0016757">
    <property type="term" value="F:glycosyltransferase activity"/>
    <property type="evidence" value="ECO:0007669"/>
    <property type="project" value="UniProtKB-KW"/>
</dbReference>
<protein>
    <submittedName>
        <fullName evidence="5">Glycosyltransferase</fullName>
    </submittedName>
</protein>
<keyword evidence="2" id="KW-0328">Glycosyltransferase</keyword>